<keyword evidence="1" id="KW-0812">Transmembrane</keyword>
<reference evidence="2" key="1">
    <citation type="submission" date="2014-09" db="EMBL/GenBank/DDBJ databases">
        <authorList>
            <person name="Magalhaes I.L.F."/>
            <person name="Oliveira U."/>
            <person name="Santos F.R."/>
            <person name="Vidigal T.H.D.A."/>
            <person name="Brescovit A.D."/>
            <person name="Santos A.J."/>
        </authorList>
    </citation>
    <scope>NUCLEOTIDE SEQUENCE</scope>
    <source>
        <tissue evidence="2">Shoot tissue taken approximately 20 cm above the soil surface</tissue>
    </source>
</reference>
<keyword evidence="1" id="KW-0472">Membrane</keyword>
<evidence type="ECO:0000313" key="2">
    <source>
        <dbReference type="EMBL" id="JAD89863.1"/>
    </source>
</evidence>
<proteinExistence type="predicted"/>
<protein>
    <submittedName>
        <fullName evidence="2">Uncharacterized protein</fullName>
    </submittedName>
</protein>
<dbReference type="EMBL" id="GBRH01208032">
    <property type="protein sequence ID" value="JAD89863.1"/>
    <property type="molecule type" value="Transcribed_RNA"/>
</dbReference>
<reference evidence="2" key="2">
    <citation type="journal article" date="2015" name="Data Brief">
        <title>Shoot transcriptome of the giant reed, Arundo donax.</title>
        <authorList>
            <person name="Barrero R.A."/>
            <person name="Guerrero F.D."/>
            <person name="Moolhuijzen P."/>
            <person name="Goolsby J.A."/>
            <person name="Tidwell J."/>
            <person name="Bellgard S.E."/>
            <person name="Bellgard M.I."/>
        </authorList>
    </citation>
    <scope>NUCLEOTIDE SEQUENCE</scope>
    <source>
        <tissue evidence="2">Shoot tissue taken approximately 20 cm above the soil surface</tissue>
    </source>
</reference>
<feature type="transmembrane region" description="Helical" evidence="1">
    <location>
        <begin position="20"/>
        <end position="45"/>
    </location>
</feature>
<keyword evidence="1" id="KW-1133">Transmembrane helix</keyword>
<accession>A0A0A9DT43</accession>
<dbReference type="AlphaFoldDB" id="A0A0A9DT43"/>
<name>A0A0A9DT43_ARUDO</name>
<evidence type="ECO:0000256" key="1">
    <source>
        <dbReference type="SAM" id="Phobius"/>
    </source>
</evidence>
<sequence>MFPCFSPWMYYQLKFHCSQVRYLLSGSVWHCGGFSKVLFLFLFLGRVVSWKHLFRICNSKIHTRNGKYSSNLTPKHSVA</sequence>
<organism evidence="2">
    <name type="scientific">Arundo donax</name>
    <name type="common">Giant reed</name>
    <name type="synonym">Donax arundinaceus</name>
    <dbReference type="NCBI Taxonomy" id="35708"/>
    <lineage>
        <taxon>Eukaryota</taxon>
        <taxon>Viridiplantae</taxon>
        <taxon>Streptophyta</taxon>
        <taxon>Embryophyta</taxon>
        <taxon>Tracheophyta</taxon>
        <taxon>Spermatophyta</taxon>
        <taxon>Magnoliopsida</taxon>
        <taxon>Liliopsida</taxon>
        <taxon>Poales</taxon>
        <taxon>Poaceae</taxon>
        <taxon>PACMAD clade</taxon>
        <taxon>Arundinoideae</taxon>
        <taxon>Arundineae</taxon>
        <taxon>Arundo</taxon>
    </lineage>
</organism>